<dbReference type="PRINTS" id="PR00080">
    <property type="entry name" value="SDRFAMILY"/>
</dbReference>
<dbReference type="OrthoDB" id="498125at2759"/>
<protein>
    <submittedName>
        <fullName evidence="3">NAD-binding protein</fullName>
    </submittedName>
</protein>
<evidence type="ECO:0000313" key="3">
    <source>
        <dbReference type="EMBL" id="OCB90257.1"/>
    </source>
</evidence>
<dbReference type="SUPFAM" id="SSF51735">
    <property type="entry name" value="NAD(P)-binding Rossmann-fold domains"/>
    <property type="match status" value="1"/>
</dbReference>
<dbReference type="PANTHER" id="PTHR42760:SF121">
    <property type="entry name" value="3-OXOACYL-(ACYL-CARRIER-PROTEIN) REDUCTASE"/>
    <property type="match status" value="1"/>
</dbReference>
<dbReference type="PANTHER" id="PTHR42760">
    <property type="entry name" value="SHORT-CHAIN DEHYDROGENASES/REDUCTASES FAMILY MEMBER"/>
    <property type="match status" value="1"/>
</dbReference>
<comment type="similarity">
    <text evidence="1 2">Belongs to the short-chain dehydrogenases/reductases (SDR) family.</text>
</comment>
<sequence length="254" mass="26799">MPVPYSSYIPRVAIVTGGAQGIGHAIVQRLVDDGVDVAVNDVASKRDLIDKVVEEVRQKGRRAVAVPADVSSEADVSEMVNKTASELGSVDIMIANAGIFPFSQFLETPTEKFDKVLAVNARGVFLCFKLAALQMIKQGRGGRLIAASSVAGMHGQHYLTDYSASKFAVRGIVQCSAIELRDYGITANAYAPGVTATPENPGLPAEERAKLGPLGSAPQGNAEDLAAVVSFLARPDSWFVNGQTINANGAFFCT</sequence>
<gene>
    <name evidence="3" type="ORF">A7U60_g2547</name>
</gene>
<name>A0A9Q5N817_SANBA</name>
<dbReference type="Gene3D" id="3.40.50.720">
    <property type="entry name" value="NAD(P)-binding Rossmann-like Domain"/>
    <property type="match status" value="1"/>
</dbReference>
<proteinExistence type="inferred from homology"/>
<dbReference type="GO" id="GO:0048038">
    <property type="term" value="F:quinone binding"/>
    <property type="evidence" value="ECO:0007669"/>
    <property type="project" value="TreeGrafter"/>
</dbReference>
<evidence type="ECO:0000313" key="4">
    <source>
        <dbReference type="Proteomes" id="UP000757232"/>
    </source>
</evidence>
<dbReference type="GO" id="GO:0016616">
    <property type="term" value="F:oxidoreductase activity, acting on the CH-OH group of donors, NAD or NADP as acceptor"/>
    <property type="evidence" value="ECO:0007669"/>
    <property type="project" value="TreeGrafter"/>
</dbReference>
<dbReference type="AlphaFoldDB" id="A0A9Q5N817"/>
<accession>A0A9Q5N817</accession>
<dbReference type="Proteomes" id="UP000757232">
    <property type="component" value="Unassembled WGS sequence"/>
</dbReference>
<reference evidence="3" key="1">
    <citation type="submission" date="2016-06" db="EMBL/GenBank/DDBJ databases">
        <title>Draft Genome sequence of the fungus Inonotus baumii.</title>
        <authorList>
            <person name="Zhu H."/>
            <person name="Lin W."/>
        </authorList>
    </citation>
    <scope>NUCLEOTIDE SEQUENCE</scope>
    <source>
        <strain evidence="3">821</strain>
    </source>
</reference>
<dbReference type="GO" id="GO:0006633">
    <property type="term" value="P:fatty acid biosynthetic process"/>
    <property type="evidence" value="ECO:0007669"/>
    <property type="project" value="TreeGrafter"/>
</dbReference>
<evidence type="ECO:0000256" key="1">
    <source>
        <dbReference type="ARBA" id="ARBA00006484"/>
    </source>
</evidence>
<dbReference type="InterPro" id="IPR036291">
    <property type="entry name" value="NAD(P)-bd_dom_sf"/>
</dbReference>
<organism evidence="3 4">
    <name type="scientific">Sanghuangporus baumii</name>
    <name type="common">Phellinus baumii</name>
    <dbReference type="NCBI Taxonomy" id="108892"/>
    <lineage>
        <taxon>Eukaryota</taxon>
        <taxon>Fungi</taxon>
        <taxon>Dikarya</taxon>
        <taxon>Basidiomycota</taxon>
        <taxon>Agaricomycotina</taxon>
        <taxon>Agaricomycetes</taxon>
        <taxon>Hymenochaetales</taxon>
        <taxon>Hymenochaetaceae</taxon>
        <taxon>Sanghuangporus</taxon>
    </lineage>
</organism>
<dbReference type="InterPro" id="IPR002347">
    <property type="entry name" value="SDR_fam"/>
</dbReference>
<dbReference type="Pfam" id="PF00106">
    <property type="entry name" value="adh_short"/>
    <property type="match status" value="1"/>
</dbReference>
<comment type="caution">
    <text evidence="3">The sequence shown here is derived from an EMBL/GenBank/DDBJ whole genome shotgun (WGS) entry which is preliminary data.</text>
</comment>
<dbReference type="FunFam" id="3.40.50.720:FF:000084">
    <property type="entry name" value="Short-chain dehydrogenase reductase"/>
    <property type="match status" value="1"/>
</dbReference>
<dbReference type="EMBL" id="LNZH02000138">
    <property type="protein sequence ID" value="OCB90257.1"/>
    <property type="molecule type" value="Genomic_DNA"/>
</dbReference>
<dbReference type="PRINTS" id="PR00081">
    <property type="entry name" value="GDHRDH"/>
</dbReference>
<evidence type="ECO:0000256" key="2">
    <source>
        <dbReference type="RuleBase" id="RU000363"/>
    </source>
</evidence>
<keyword evidence="4" id="KW-1185">Reference proteome</keyword>